<name>G4S3E4_CAEEL</name>
<dbReference type="Bgee" id="WBGene00044389">
    <property type="expression patterns" value="Expressed in larva and 3 other cell types or tissues"/>
</dbReference>
<dbReference type="eggNOG" id="KOG0709">
    <property type="taxonomic scope" value="Eukaryota"/>
</dbReference>
<dbReference type="CTD" id="3565138"/>
<dbReference type="KEGG" id="cel:CELE_C27D6.12"/>
<evidence type="ECO:0000313" key="3">
    <source>
        <dbReference type="EMBL" id="CCD65819.1"/>
    </source>
</evidence>
<dbReference type="Proteomes" id="UP000001940">
    <property type="component" value="Chromosome II"/>
</dbReference>
<dbReference type="AlphaFoldDB" id="G4S3E4"/>
<dbReference type="PeptideAtlas" id="G4S3E4"/>
<evidence type="ECO:0000256" key="1">
    <source>
        <dbReference type="SAM" id="MobiDB-lite"/>
    </source>
</evidence>
<dbReference type="InParanoid" id="G4S3E4"/>
<feature type="chain" id="PRO_5003467933" evidence="2">
    <location>
        <begin position="19"/>
        <end position="76"/>
    </location>
</feature>
<dbReference type="PaxDb" id="6239-C27D6.12a"/>
<reference evidence="3 4" key="1">
    <citation type="journal article" date="1998" name="Science">
        <title>Genome sequence of the nematode C. elegans: a platform for investigating biology.</title>
        <authorList>
            <consortium name="The C. elegans sequencing consortium"/>
            <person name="Sulson J.E."/>
            <person name="Waterston R."/>
        </authorList>
    </citation>
    <scope>NUCLEOTIDE SEQUENCE [LARGE SCALE GENOMIC DNA]</scope>
    <source>
        <strain evidence="3 4">Bristol N2</strain>
    </source>
</reference>
<dbReference type="OMA" id="GVMDWIK"/>
<dbReference type="EMBL" id="BX284602">
    <property type="protein sequence ID" value="CCD65819.1"/>
    <property type="molecule type" value="Genomic_DNA"/>
</dbReference>
<proteinExistence type="predicted"/>
<sequence>MLFRFFLLIVAILTIVNAGEPEHGAPPPNGTDMGNDTMLEARAGGPPMDGMNGTVVQENGNKTGGVMDWIKSKLGK</sequence>
<dbReference type="WormBase" id="C27D6.12a">
    <property type="protein sequence ID" value="CE38692"/>
    <property type="gene ID" value="WBGene00044389"/>
    <property type="gene designation" value="pugs-1"/>
</dbReference>
<dbReference type="AGR" id="WB:WBGene00044389"/>
<dbReference type="GeneID" id="3565138"/>
<dbReference type="HOGENOM" id="CLU_2656697_0_0_1"/>
<evidence type="ECO:0000313" key="4">
    <source>
        <dbReference type="Proteomes" id="UP000001940"/>
    </source>
</evidence>
<dbReference type="ExpressionAtlas" id="G4S3E4">
    <property type="expression patterns" value="baseline and differential"/>
</dbReference>
<protein>
    <submittedName>
        <fullName evidence="3">Secreted protein</fullName>
    </submittedName>
</protein>
<dbReference type="OrthoDB" id="5873020at2759"/>
<keyword evidence="4" id="KW-1185">Reference proteome</keyword>
<organism evidence="3 4">
    <name type="scientific">Caenorhabditis elegans</name>
    <dbReference type="NCBI Taxonomy" id="6239"/>
    <lineage>
        <taxon>Eukaryota</taxon>
        <taxon>Metazoa</taxon>
        <taxon>Ecdysozoa</taxon>
        <taxon>Nematoda</taxon>
        <taxon>Chromadorea</taxon>
        <taxon>Rhabditida</taxon>
        <taxon>Rhabditina</taxon>
        <taxon>Rhabditomorpha</taxon>
        <taxon>Rhabditoidea</taxon>
        <taxon>Rhabditidae</taxon>
        <taxon>Peloderinae</taxon>
        <taxon>Caenorhabditis</taxon>
    </lineage>
</organism>
<accession>G4S3E4</accession>
<dbReference type="FunCoup" id="G4S3E4">
    <property type="interactions" value="293"/>
</dbReference>
<feature type="signal peptide" evidence="2">
    <location>
        <begin position="1"/>
        <end position="18"/>
    </location>
</feature>
<evidence type="ECO:0000256" key="2">
    <source>
        <dbReference type="SAM" id="SignalP"/>
    </source>
</evidence>
<feature type="region of interest" description="Disordered" evidence="1">
    <location>
        <begin position="19"/>
        <end position="53"/>
    </location>
</feature>
<dbReference type="RefSeq" id="NP_001040745.1">
    <property type="nucleotide sequence ID" value="NM_001047280.3"/>
</dbReference>
<gene>
    <name evidence="3 5" type="primary">pugs-1</name>
    <name evidence="5" type="ORF">C27D6.12</name>
    <name evidence="3" type="ORF">CELE_C27D6.12</name>
</gene>
<evidence type="ECO:0000313" key="5">
    <source>
        <dbReference type="WormBase" id="C27D6.12a"/>
    </source>
</evidence>
<keyword evidence="2" id="KW-0732">Signal</keyword>